<dbReference type="PANTHER" id="PTHR32099:SF36">
    <property type="entry name" value="CYSTEINE-RICH REPEAT SECRETORY PROTEIN 38-LIKE"/>
    <property type="match status" value="1"/>
</dbReference>
<reference evidence="5" key="1">
    <citation type="submission" date="2023-08" db="EMBL/GenBank/DDBJ databases">
        <title>A de novo genome assembly of Solanum verrucosum Schlechtendal, a Mexican diploid species geographically isolated from the other diploid A-genome species in potato relatives.</title>
        <authorList>
            <person name="Hosaka K."/>
        </authorList>
    </citation>
    <scope>NUCLEOTIDE SEQUENCE</scope>
    <source>
        <tissue evidence="5">Young leaves</tissue>
    </source>
</reference>
<gene>
    <name evidence="5" type="ORF">MTR67_014656</name>
</gene>
<dbReference type="Proteomes" id="UP001234989">
    <property type="component" value="Chromosome 3"/>
</dbReference>
<feature type="signal peptide" evidence="3">
    <location>
        <begin position="1"/>
        <end position="20"/>
    </location>
</feature>
<keyword evidence="2" id="KW-0677">Repeat</keyword>
<keyword evidence="1 3" id="KW-0732">Signal</keyword>
<organism evidence="5 6">
    <name type="scientific">Solanum verrucosum</name>
    <dbReference type="NCBI Taxonomy" id="315347"/>
    <lineage>
        <taxon>Eukaryota</taxon>
        <taxon>Viridiplantae</taxon>
        <taxon>Streptophyta</taxon>
        <taxon>Embryophyta</taxon>
        <taxon>Tracheophyta</taxon>
        <taxon>Spermatophyta</taxon>
        <taxon>Magnoliopsida</taxon>
        <taxon>eudicotyledons</taxon>
        <taxon>Gunneridae</taxon>
        <taxon>Pentapetalae</taxon>
        <taxon>asterids</taxon>
        <taxon>lamiids</taxon>
        <taxon>Solanales</taxon>
        <taxon>Solanaceae</taxon>
        <taxon>Solanoideae</taxon>
        <taxon>Solaneae</taxon>
        <taxon>Solanum</taxon>
    </lineage>
</organism>
<evidence type="ECO:0000256" key="2">
    <source>
        <dbReference type="ARBA" id="ARBA00022737"/>
    </source>
</evidence>
<dbReference type="InterPro" id="IPR002902">
    <property type="entry name" value="GNK2"/>
</dbReference>
<evidence type="ECO:0000313" key="5">
    <source>
        <dbReference type="EMBL" id="WMV21271.1"/>
    </source>
</evidence>
<feature type="chain" id="PRO_5042061167" description="Gnk2-homologous domain-containing protein" evidence="3">
    <location>
        <begin position="21"/>
        <end position="171"/>
    </location>
</feature>
<dbReference type="CDD" id="cd23509">
    <property type="entry name" value="Gnk2-like"/>
    <property type="match status" value="2"/>
</dbReference>
<sequence length="171" mass="19532">MNLILICLFVLSNIPVCIKPEEITYIYGDKVHGLYLCRGDVAPKDCQNCIDMASERIQRECPLKKQAIIWYDQCLVRYSDRPNFASTFNVSSYYWIVYNSDQSFSWTTQVKGISDAMFDNLTPKVTNNLKYAESFDEITPLSFSQKLYGMLQCIPDLSAEDCRACLKGAAI</sequence>
<evidence type="ECO:0000256" key="1">
    <source>
        <dbReference type="ARBA" id="ARBA00022729"/>
    </source>
</evidence>
<dbReference type="PANTHER" id="PTHR32099">
    <property type="entry name" value="CYSTEINE-RICH REPEAT SECRETORY PROTEIN"/>
    <property type="match status" value="1"/>
</dbReference>
<proteinExistence type="predicted"/>
<dbReference type="PROSITE" id="PS51473">
    <property type="entry name" value="GNK2"/>
    <property type="match status" value="2"/>
</dbReference>
<protein>
    <recommendedName>
        <fullName evidence="4">Gnk2-homologous domain-containing protein</fullName>
    </recommendedName>
</protein>
<dbReference type="Pfam" id="PF01657">
    <property type="entry name" value="Stress-antifung"/>
    <property type="match status" value="2"/>
</dbReference>
<dbReference type="EMBL" id="CP133614">
    <property type="protein sequence ID" value="WMV21271.1"/>
    <property type="molecule type" value="Genomic_DNA"/>
</dbReference>
<evidence type="ECO:0000256" key="3">
    <source>
        <dbReference type="SAM" id="SignalP"/>
    </source>
</evidence>
<feature type="domain" description="Gnk2-homologous" evidence="4">
    <location>
        <begin position="91"/>
        <end position="171"/>
    </location>
</feature>
<evidence type="ECO:0000313" key="6">
    <source>
        <dbReference type="Proteomes" id="UP001234989"/>
    </source>
</evidence>
<evidence type="ECO:0000259" key="4">
    <source>
        <dbReference type="PROSITE" id="PS51473"/>
    </source>
</evidence>
<feature type="domain" description="Gnk2-homologous" evidence="4">
    <location>
        <begin position="1"/>
        <end position="83"/>
    </location>
</feature>
<name>A0AAF0QDJ1_SOLVR</name>
<keyword evidence="6" id="KW-1185">Reference proteome</keyword>
<dbReference type="AlphaFoldDB" id="A0AAF0QDJ1"/>
<dbReference type="InterPro" id="IPR038408">
    <property type="entry name" value="GNK2_sf"/>
</dbReference>
<accession>A0AAF0QDJ1</accession>
<dbReference type="Gene3D" id="3.30.430.20">
    <property type="entry name" value="Gnk2 domain, C-X8-C-X2-C motif"/>
    <property type="match status" value="2"/>
</dbReference>